<dbReference type="InterPro" id="IPR017455">
    <property type="entry name" value="Znf_FYVE-rel"/>
</dbReference>
<evidence type="ECO:0000259" key="8">
    <source>
        <dbReference type="PROSITE" id="PS50826"/>
    </source>
</evidence>
<dbReference type="EMBL" id="UYYF01000303">
    <property type="protein sequence ID" value="VDM97598.1"/>
    <property type="molecule type" value="Genomic_DNA"/>
</dbReference>
<evidence type="ECO:0000313" key="10">
    <source>
        <dbReference type="Proteomes" id="UP000276776"/>
    </source>
</evidence>
<gene>
    <name evidence="9" type="ORF">TCLT_LOCUS1904</name>
</gene>
<dbReference type="PROSITE" id="PS50178">
    <property type="entry name" value="ZF_FYVE"/>
    <property type="match status" value="1"/>
</dbReference>
<evidence type="ECO:0000256" key="2">
    <source>
        <dbReference type="ARBA" id="ARBA00022771"/>
    </source>
</evidence>
<dbReference type="Proteomes" id="UP000276776">
    <property type="component" value="Unassembled WGS sequence"/>
</dbReference>
<dbReference type="InterPro" id="IPR047335">
    <property type="entry name" value="RUFY1-3"/>
</dbReference>
<feature type="domain" description="RUN" evidence="8">
    <location>
        <begin position="1"/>
        <end position="133"/>
    </location>
</feature>
<dbReference type="SUPFAM" id="SSF57903">
    <property type="entry name" value="FYVE/PHD zinc finger"/>
    <property type="match status" value="1"/>
</dbReference>
<protein>
    <submittedName>
        <fullName evidence="11">FYVE-type domain-containing protein</fullName>
    </submittedName>
</protein>
<reference evidence="9 10" key="2">
    <citation type="submission" date="2018-11" db="EMBL/GenBank/DDBJ databases">
        <authorList>
            <consortium name="Pathogen Informatics"/>
        </authorList>
    </citation>
    <scope>NUCLEOTIDE SEQUENCE [LARGE SCALE GENOMIC DNA]</scope>
</reference>
<evidence type="ECO:0000259" key="7">
    <source>
        <dbReference type="PROSITE" id="PS50178"/>
    </source>
</evidence>
<evidence type="ECO:0000256" key="1">
    <source>
        <dbReference type="ARBA" id="ARBA00022723"/>
    </source>
</evidence>
<keyword evidence="1" id="KW-0479">Metal-binding</keyword>
<dbReference type="InterPro" id="IPR037213">
    <property type="entry name" value="Run_dom_sf"/>
</dbReference>
<feature type="coiled-coil region" evidence="6">
    <location>
        <begin position="171"/>
        <end position="205"/>
    </location>
</feature>
<dbReference type="PANTHER" id="PTHR45956">
    <property type="entry name" value="RUN AND FYVE DOMAIN-CONTAINING PROTEIN 2-LIKE PROTEIN"/>
    <property type="match status" value="1"/>
</dbReference>
<dbReference type="InterPro" id="IPR011011">
    <property type="entry name" value="Znf_FYVE_PHD"/>
</dbReference>
<dbReference type="OMA" id="THCKQCK"/>
<dbReference type="SUPFAM" id="SSF140741">
    <property type="entry name" value="RUN domain-like"/>
    <property type="match status" value="1"/>
</dbReference>
<dbReference type="WBParaSite" id="TCLT_0000190301-mRNA-1">
    <property type="protein sequence ID" value="TCLT_0000190301-mRNA-1"/>
    <property type="gene ID" value="TCLT_0000190301"/>
</dbReference>
<keyword evidence="3" id="KW-0862">Zinc</keyword>
<dbReference type="GO" id="GO:0005737">
    <property type="term" value="C:cytoplasm"/>
    <property type="evidence" value="ECO:0007669"/>
    <property type="project" value="TreeGrafter"/>
</dbReference>
<dbReference type="AlphaFoldDB" id="A0A0N5CNX6"/>
<evidence type="ECO:0000313" key="11">
    <source>
        <dbReference type="WBParaSite" id="TCLT_0000190301-mRNA-1"/>
    </source>
</evidence>
<reference evidence="11" key="1">
    <citation type="submission" date="2017-02" db="UniProtKB">
        <authorList>
            <consortium name="WormBaseParasite"/>
        </authorList>
    </citation>
    <scope>IDENTIFICATION</scope>
</reference>
<keyword evidence="2 5" id="KW-0863">Zinc-finger</keyword>
<keyword evidence="4 6" id="KW-0175">Coiled coil</keyword>
<dbReference type="SMART" id="SM00593">
    <property type="entry name" value="RUN"/>
    <property type="match status" value="1"/>
</dbReference>
<evidence type="ECO:0000256" key="6">
    <source>
        <dbReference type="SAM" id="Coils"/>
    </source>
</evidence>
<organism evidence="11">
    <name type="scientific">Thelazia callipaeda</name>
    <name type="common">Oriental eyeworm</name>
    <name type="synonym">Parasitic nematode</name>
    <dbReference type="NCBI Taxonomy" id="103827"/>
    <lineage>
        <taxon>Eukaryota</taxon>
        <taxon>Metazoa</taxon>
        <taxon>Ecdysozoa</taxon>
        <taxon>Nematoda</taxon>
        <taxon>Chromadorea</taxon>
        <taxon>Rhabditida</taxon>
        <taxon>Spirurina</taxon>
        <taxon>Spiruromorpha</taxon>
        <taxon>Thelazioidea</taxon>
        <taxon>Thelaziidae</taxon>
        <taxon>Thelazia</taxon>
    </lineage>
</organism>
<dbReference type="Gene3D" id="3.30.40.10">
    <property type="entry name" value="Zinc/RING finger domain, C3HC4 (zinc finger)"/>
    <property type="match status" value="1"/>
</dbReference>
<dbReference type="PROSITE" id="PS50826">
    <property type="entry name" value="RUN"/>
    <property type="match status" value="1"/>
</dbReference>
<evidence type="ECO:0000256" key="5">
    <source>
        <dbReference type="PROSITE-ProRule" id="PRU00091"/>
    </source>
</evidence>
<dbReference type="InterPro" id="IPR013083">
    <property type="entry name" value="Znf_RING/FYVE/PHD"/>
</dbReference>
<name>A0A0N5CNX6_THECL</name>
<dbReference type="OrthoDB" id="79871at2759"/>
<dbReference type="InterPro" id="IPR000306">
    <property type="entry name" value="Znf_FYVE"/>
</dbReference>
<feature type="coiled-coil region" evidence="6">
    <location>
        <begin position="268"/>
        <end position="390"/>
    </location>
</feature>
<dbReference type="Pfam" id="PF01363">
    <property type="entry name" value="FYVE"/>
    <property type="match status" value="1"/>
</dbReference>
<dbReference type="Gene3D" id="1.20.58.900">
    <property type="match status" value="1"/>
</dbReference>
<dbReference type="PANTHER" id="PTHR45956:SF6">
    <property type="entry name" value="RUN DOMAIN-CONTAINING PROTEIN"/>
    <property type="match status" value="1"/>
</dbReference>
<keyword evidence="10" id="KW-1185">Reference proteome</keyword>
<dbReference type="SMART" id="SM00064">
    <property type="entry name" value="FYVE"/>
    <property type="match status" value="1"/>
</dbReference>
<accession>A0A0N5CNX6</accession>
<dbReference type="GO" id="GO:0008270">
    <property type="term" value="F:zinc ion binding"/>
    <property type="evidence" value="ECO:0007669"/>
    <property type="project" value="UniProtKB-KW"/>
</dbReference>
<sequence>MLEKVLWHGFIKSAQKTMIVMRSPEFELWNCLGKVASVNVDMNDSYQCINHLDNISTPLIRIRAFMRLAVMQKKLGSYFEVLTSSRYISFVLQHIFREFYEPWALIRHEECVGLSGLLMALSVLDCNLEVDQSLLEKVPGTVELSVYVSLSNILDESSAEKESYASNAKLLELALDQKNFLEERNNNLELKVVELKKKLELTNSSSINKDNVKHSFITFPCFITSVSSVFKSSAWLGNFRARLAQLTSEKDDFIRILRQQLTDTEKVNVDLHRKIRVVEEQCRALKKDLTNENELHIQEREQKQQLIDSLIEQNSIHQSKLAHEIGASVTLKKELVDKTEQYMQAINVLERKQLELSAANDKLGKLQRQNSNLNEELKQLLVLKQEFEELTVSYEYKSRKLIECEKALEELGGHLSESKWKVVELKEKFLPFLNAEWEKDGDVVSCKGCNLQFSVSIRKHHCRNCGSIFCNSCTDSRIKLPSNAKPVRVCSRCFILLLSRHDSPSEDNSSSNS</sequence>
<proteinExistence type="predicted"/>
<dbReference type="STRING" id="103827.A0A0N5CNX6"/>
<evidence type="ECO:0000256" key="4">
    <source>
        <dbReference type="ARBA" id="ARBA00023054"/>
    </source>
</evidence>
<dbReference type="Pfam" id="PF02759">
    <property type="entry name" value="RUN"/>
    <property type="match status" value="1"/>
</dbReference>
<evidence type="ECO:0000313" key="9">
    <source>
        <dbReference type="EMBL" id="VDM97598.1"/>
    </source>
</evidence>
<dbReference type="CDD" id="cd15721">
    <property type="entry name" value="FYVE_RUFY1_like"/>
    <property type="match status" value="1"/>
</dbReference>
<dbReference type="InterPro" id="IPR004012">
    <property type="entry name" value="Run_dom"/>
</dbReference>
<evidence type="ECO:0000256" key="3">
    <source>
        <dbReference type="ARBA" id="ARBA00022833"/>
    </source>
</evidence>
<feature type="domain" description="FYVE-type" evidence="7">
    <location>
        <begin position="440"/>
        <end position="498"/>
    </location>
</feature>